<dbReference type="EMBL" id="CAFBRA010000057">
    <property type="protein sequence ID" value="CAB5075881.1"/>
    <property type="molecule type" value="Genomic_DNA"/>
</dbReference>
<gene>
    <name evidence="2" type="ORF">UFOPK4382_00905</name>
</gene>
<proteinExistence type="predicted"/>
<feature type="region of interest" description="Disordered" evidence="1">
    <location>
        <begin position="28"/>
        <end position="49"/>
    </location>
</feature>
<organism evidence="2">
    <name type="scientific">freshwater metagenome</name>
    <dbReference type="NCBI Taxonomy" id="449393"/>
    <lineage>
        <taxon>unclassified sequences</taxon>
        <taxon>metagenomes</taxon>
        <taxon>ecological metagenomes</taxon>
    </lineage>
</organism>
<protein>
    <submittedName>
        <fullName evidence="2">Unannotated protein</fullName>
    </submittedName>
</protein>
<dbReference type="AlphaFoldDB" id="A0A6J7VCK5"/>
<accession>A0A6J7VCK5</accession>
<evidence type="ECO:0000313" key="2">
    <source>
        <dbReference type="EMBL" id="CAB5075881.1"/>
    </source>
</evidence>
<sequence length="49" mass="5177">MVSAIRRPETAVMFATTNGMVVPDPSLDAKSTSMRLESSEALGTMNTSS</sequence>
<reference evidence="2" key="1">
    <citation type="submission" date="2020-05" db="EMBL/GenBank/DDBJ databases">
        <authorList>
            <person name="Chiriac C."/>
            <person name="Salcher M."/>
            <person name="Ghai R."/>
            <person name="Kavagutti S V."/>
        </authorList>
    </citation>
    <scope>NUCLEOTIDE SEQUENCE</scope>
</reference>
<evidence type="ECO:0000256" key="1">
    <source>
        <dbReference type="SAM" id="MobiDB-lite"/>
    </source>
</evidence>
<name>A0A6J7VCK5_9ZZZZ</name>